<dbReference type="InterPro" id="IPR009071">
    <property type="entry name" value="HMG_box_dom"/>
</dbReference>
<evidence type="ECO:0000313" key="2">
    <source>
        <dbReference type="EMBL" id="KAK8845005.1"/>
    </source>
</evidence>
<evidence type="ECO:0000313" key="3">
    <source>
        <dbReference type="Proteomes" id="UP001470230"/>
    </source>
</evidence>
<dbReference type="Gene3D" id="1.10.30.10">
    <property type="entry name" value="High mobility group box domain"/>
    <property type="match status" value="1"/>
</dbReference>
<dbReference type="Pfam" id="PF00505">
    <property type="entry name" value="HMG_box"/>
    <property type="match status" value="1"/>
</dbReference>
<gene>
    <name evidence="2" type="ORF">M9Y10_021180</name>
</gene>
<feature type="domain" description="HMG box" evidence="1">
    <location>
        <begin position="20"/>
        <end position="72"/>
    </location>
</feature>
<protein>
    <recommendedName>
        <fullName evidence="1">HMG box domain-containing protein</fullName>
    </recommendedName>
</protein>
<keyword evidence="3" id="KW-1185">Reference proteome</keyword>
<dbReference type="InterPro" id="IPR036910">
    <property type="entry name" value="HMG_box_dom_sf"/>
</dbReference>
<dbReference type="SUPFAM" id="SSF47095">
    <property type="entry name" value="HMG-box"/>
    <property type="match status" value="1"/>
</dbReference>
<accession>A0ABR2HD77</accession>
<reference evidence="2 3" key="1">
    <citation type="submission" date="2024-04" db="EMBL/GenBank/DDBJ databases">
        <title>Tritrichomonas musculus Genome.</title>
        <authorList>
            <person name="Alves-Ferreira E."/>
            <person name="Grigg M."/>
            <person name="Lorenzi H."/>
            <person name="Galac M."/>
        </authorList>
    </citation>
    <scope>NUCLEOTIDE SEQUENCE [LARGE SCALE GENOMIC DNA]</scope>
    <source>
        <strain evidence="2 3">EAF2021</strain>
    </source>
</reference>
<dbReference type="EMBL" id="JAPFFF010000031">
    <property type="protein sequence ID" value="KAK8845005.1"/>
    <property type="molecule type" value="Genomic_DNA"/>
</dbReference>
<proteinExistence type="predicted"/>
<sequence length="236" mass="26179">MDHYDDTESSTSKQVSKTKPFTIFCQLNLSKYRQKYPKCTTAQINNILAQEWARTSFKKRRQYIDIAAQYEQDLAVQRASNRAKGGKQSMNSGLLSQNYGAISANIHQQSSNTNISSSNYMNSTISSGLKGKGKQKRSNFIINSGGINVNINGNQRSKNDADGDYIPQNSPRSAIPAPILDDGNGAIAINEIDPIQQQEESIKLANFSEFCLSVTNPTCSFDCSWYIDQPVIKSNL</sequence>
<dbReference type="Proteomes" id="UP001470230">
    <property type="component" value="Unassembled WGS sequence"/>
</dbReference>
<organism evidence="2 3">
    <name type="scientific">Tritrichomonas musculus</name>
    <dbReference type="NCBI Taxonomy" id="1915356"/>
    <lineage>
        <taxon>Eukaryota</taxon>
        <taxon>Metamonada</taxon>
        <taxon>Parabasalia</taxon>
        <taxon>Tritrichomonadida</taxon>
        <taxon>Tritrichomonadidae</taxon>
        <taxon>Tritrichomonas</taxon>
    </lineage>
</organism>
<name>A0ABR2HD77_9EUKA</name>
<evidence type="ECO:0000259" key="1">
    <source>
        <dbReference type="Pfam" id="PF00505"/>
    </source>
</evidence>
<comment type="caution">
    <text evidence="2">The sequence shown here is derived from an EMBL/GenBank/DDBJ whole genome shotgun (WGS) entry which is preliminary data.</text>
</comment>